<feature type="domain" description="Terminase large subunit-like ATPase" evidence="1">
    <location>
        <begin position="66"/>
        <end position="207"/>
    </location>
</feature>
<accession>A0A2S2D0Y9</accession>
<dbReference type="Pfam" id="PF20441">
    <property type="entry name" value="TerL_nuclease"/>
    <property type="match status" value="1"/>
</dbReference>
<dbReference type="Gene3D" id="3.40.50.300">
    <property type="entry name" value="P-loop containing nucleotide triphosphate hydrolases"/>
    <property type="match status" value="1"/>
</dbReference>
<reference evidence="4" key="1">
    <citation type="submission" date="2018-05" db="EMBL/GenBank/DDBJ databases">
        <title>Azospirillum thermophila sp. nov., a novel isolated from hot spring.</title>
        <authorList>
            <person name="Zhao Z."/>
        </authorList>
    </citation>
    <scope>NUCLEOTIDE SEQUENCE [LARGE SCALE GENOMIC DNA]</scope>
    <source>
        <strain evidence="4">CFH 70021</strain>
        <plasmid evidence="4">unnamed5</plasmid>
    </source>
</reference>
<dbReference type="PANTHER" id="PTHR41287">
    <property type="match status" value="1"/>
</dbReference>
<organism evidence="3 4">
    <name type="scientific">Azospirillum thermophilum</name>
    <dbReference type="NCBI Taxonomy" id="2202148"/>
    <lineage>
        <taxon>Bacteria</taxon>
        <taxon>Pseudomonadati</taxon>
        <taxon>Pseudomonadota</taxon>
        <taxon>Alphaproteobacteria</taxon>
        <taxon>Rhodospirillales</taxon>
        <taxon>Azospirillaceae</taxon>
        <taxon>Azospirillum</taxon>
    </lineage>
</organism>
<keyword evidence="3" id="KW-0614">Plasmid</keyword>
<protein>
    <submittedName>
        <fullName evidence="3">Terminase</fullName>
    </submittedName>
</protein>
<dbReference type="InterPro" id="IPR046461">
    <property type="entry name" value="TerL_ATPase"/>
</dbReference>
<dbReference type="InterPro" id="IPR005021">
    <property type="entry name" value="Terminase_largesu-like"/>
</dbReference>
<dbReference type="KEGG" id="azz:DEW08_30250"/>
<evidence type="ECO:0000259" key="2">
    <source>
        <dbReference type="Pfam" id="PF20441"/>
    </source>
</evidence>
<dbReference type="PANTHER" id="PTHR41287:SF1">
    <property type="entry name" value="PROTEIN YMFN"/>
    <property type="match status" value="1"/>
</dbReference>
<dbReference type="RefSeq" id="WP_109334476.1">
    <property type="nucleotide sequence ID" value="NZ_CP029360.1"/>
</dbReference>
<dbReference type="InterPro" id="IPR046462">
    <property type="entry name" value="TerL_nuclease"/>
</dbReference>
<dbReference type="AlphaFoldDB" id="A0A2S2D0Y9"/>
<dbReference type="GO" id="GO:0004519">
    <property type="term" value="F:endonuclease activity"/>
    <property type="evidence" value="ECO:0007669"/>
    <property type="project" value="InterPro"/>
</dbReference>
<feature type="domain" description="Terminase large subunit-like endonuclease" evidence="2">
    <location>
        <begin position="263"/>
        <end position="546"/>
    </location>
</feature>
<name>A0A2S2D0Y9_9PROT</name>
<sequence>MAAPFDGEPVWSTACPDWERRILARESLIPFAPLFPDEARAALDVFDALRVVDAPGSPTMAEAARPWVKDFVASIFGAYDPVSGRRLINEFFLLISKKNGKSTTAAGIMLTALVLNWRESAEFIILAPTIEIAKNSFDPVRDMIRKDPELSDLLLVQEHTRTVTHRLTNATLKVVAADNDTVGGKKAVGILVDELWIFGKRDGAENMLREATGGLASRPEGFVIYLTTQSDEPPRGVFRSKLLYARGVRDGRIEDPKFLPVLYEFPAEMLKAEKHKDPAYFYVTNPNLGTSVDEEFLLRGFQQAQEDGEESVRGFLAKHLNIEIGLALRSDRWAGADYWLRSQNVDRRLSVLRLLLERCDVVTCGADGGGADDLFGFAAIGREKVTRRWLAWAHAWAHPVALARRKANATWYEGFVKDQDLTVITDYPQDIDGVVALVEKIKQEGLFGGIGLDVLGIGALVDALADIEVTEENGLVHGIPQGYKLSGTIKTVERKLIDGSFVHAGQGLLNWAVANAKVEPTRNAFLITKQASGVAKIDPLMALLDAAVLMERNPRATRSVYEDRGLRRF</sequence>
<dbReference type="Proteomes" id="UP000245629">
    <property type="component" value="Plasmid unnamed5"/>
</dbReference>
<geneLocation type="plasmid" evidence="3 4">
    <name>unnamed5</name>
</geneLocation>
<gene>
    <name evidence="3" type="ORF">DEW08_30250</name>
</gene>
<dbReference type="OrthoDB" id="9760250at2"/>
<dbReference type="InterPro" id="IPR027417">
    <property type="entry name" value="P-loop_NTPase"/>
</dbReference>
<dbReference type="EMBL" id="CP029360">
    <property type="protein sequence ID" value="AWK90300.1"/>
    <property type="molecule type" value="Genomic_DNA"/>
</dbReference>
<evidence type="ECO:0000313" key="3">
    <source>
        <dbReference type="EMBL" id="AWK90300.1"/>
    </source>
</evidence>
<evidence type="ECO:0000259" key="1">
    <source>
        <dbReference type="Pfam" id="PF03354"/>
    </source>
</evidence>
<evidence type="ECO:0000313" key="4">
    <source>
        <dbReference type="Proteomes" id="UP000245629"/>
    </source>
</evidence>
<dbReference type="Pfam" id="PF03354">
    <property type="entry name" value="TerL_ATPase"/>
    <property type="match status" value="1"/>
</dbReference>
<proteinExistence type="predicted"/>
<keyword evidence="4" id="KW-1185">Reference proteome</keyword>